<dbReference type="GO" id="GO:0052689">
    <property type="term" value="F:carboxylic ester hydrolase activity"/>
    <property type="evidence" value="ECO:0007669"/>
    <property type="project" value="TreeGrafter"/>
</dbReference>
<comment type="similarity">
    <text evidence="1 3">Belongs to the type-B carboxylesterase/lipase family.</text>
</comment>
<dbReference type="InterPro" id="IPR019826">
    <property type="entry name" value="Carboxylesterase_B_AS"/>
</dbReference>
<dbReference type="Gene3D" id="3.40.50.1820">
    <property type="entry name" value="alpha/beta hydrolase"/>
    <property type="match status" value="1"/>
</dbReference>
<dbReference type="AlphaFoldDB" id="A0A1B7YM16"/>
<dbReference type="Proteomes" id="UP000092177">
    <property type="component" value="Chromosome 3"/>
</dbReference>
<keyword evidence="2 3" id="KW-0378">Hydrolase</keyword>
<dbReference type="PROSITE" id="PS00122">
    <property type="entry name" value="CARBOXYLESTERASE_B_1"/>
    <property type="match status" value="1"/>
</dbReference>
<organism evidence="5 6">
    <name type="scientific">Colletotrichum higginsianum (strain IMI 349063)</name>
    <name type="common">Crucifer anthracnose fungus</name>
    <dbReference type="NCBI Taxonomy" id="759273"/>
    <lineage>
        <taxon>Eukaryota</taxon>
        <taxon>Fungi</taxon>
        <taxon>Dikarya</taxon>
        <taxon>Ascomycota</taxon>
        <taxon>Pezizomycotina</taxon>
        <taxon>Sordariomycetes</taxon>
        <taxon>Hypocreomycetidae</taxon>
        <taxon>Glomerellales</taxon>
        <taxon>Glomerellaceae</taxon>
        <taxon>Colletotrichum</taxon>
        <taxon>Colletotrichum destructivum species complex</taxon>
    </lineage>
</organism>
<dbReference type="PANTHER" id="PTHR43918:SF4">
    <property type="entry name" value="CARBOXYLIC ESTER HYDROLASE"/>
    <property type="match status" value="1"/>
</dbReference>
<name>A0A1B7YM16_COLHI</name>
<dbReference type="VEuPathDB" id="FungiDB:CH63R_05278"/>
<keyword evidence="6" id="KW-1185">Reference proteome</keyword>
<reference evidence="6" key="1">
    <citation type="journal article" date="2017" name="BMC Genomics">
        <title>Gapless genome assembly of Colletotrichum higginsianum reveals chromosome structure and association of transposable elements with secondary metabolite gene clusters.</title>
        <authorList>
            <person name="Dallery J.-F."/>
            <person name="Lapalu N."/>
            <person name="Zampounis A."/>
            <person name="Pigne S."/>
            <person name="Luyten I."/>
            <person name="Amselem J."/>
            <person name="Wittenberg A.H.J."/>
            <person name="Zhou S."/>
            <person name="de Queiroz M.V."/>
            <person name="Robin G.P."/>
            <person name="Auger A."/>
            <person name="Hainaut M."/>
            <person name="Henrissat B."/>
            <person name="Kim K.-T."/>
            <person name="Lee Y.-H."/>
            <person name="Lespinet O."/>
            <person name="Schwartz D.C."/>
            <person name="Thon M.R."/>
            <person name="O'Connell R.J."/>
        </authorList>
    </citation>
    <scope>NUCLEOTIDE SEQUENCE [LARGE SCALE GENOMIC DNA]</scope>
    <source>
        <strain evidence="6">IMI 349063</strain>
    </source>
</reference>
<dbReference type="Pfam" id="PF00135">
    <property type="entry name" value="COesterase"/>
    <property type="match status" value="1"/>
</dbReference>
<dbReference type="InterPro" id="IPR050654">
    <property type="entry name" value="AChE-related_enzymes"/>
</dbReference>
<evidence type="ECO:0000313" key="5">
    <source>
        <dbReference type="EMBL" id="OBR12982.1"/>
    </source>
</evidence>
<dbReference type="RefSeq" id="XP_018161499.1">
    <property type="nucleotide sequence ID" value="XM_018300253.1"/>
</dbReference>
<feature type="domain" description="Carboxylesterase type B" evidence="4">
    <location>
        <begin position="34"/>
        <end position="372"/>
    </location>
</feature>
<accession>A0A1B7YM16</accession>
<evidence type="ECO:0000256" key="1">
    <source>
        <dbReference type="ARBA" id="ARBA00005964"/>
    </source>
</evidence>
<dbReference type="InterPro" id="IPR002018">
    <property type="entry name" value="CarbesteraseB"/>
</dbReference>
<sequence>MRTQCPVNYVLRAVVVASSLAAANPYVSRWTIGQSVKTTSGLVEGHAARNASQVSEYLGIPYAKPPVGNLRFQPPVKFSGSSTINGSDYGHQCMQPVGKGTSPDAYEKLGVPASAAAAFTELKVTGSQSEDCLTLNVWTKPQTGDLQKAVLVWIHGGAFTTGSSRVSGYNGKFIVDQTDVIVISLNYRLNVFGFPGNPVSAPNLGLLDVRLAMEWIRDNVGNFGGDASRITLFGESAGGSLVDYYSYAYVSDPIAKGFILMSGVANGFGIFTNRIASEIWFNTTSATGCGNNLTDHHAVFDCMLLKNSTEVLAGVSSGKAGLGSVGGLPFSPTVDDVLVFADYSIRDSAKGGYLIGNNDNEAGLFKLVAPDNINETFWTRLNLVSFNCPAARRAARAASAGHPIWRYRYFGAFPNLAITTKPPSGAWHASELLALFDTWPQSPIANTPQQTAVGRYLRGAWATFARNPTSGLSDYDCPGTWATYQADNATLNRISFANQAATDIALSNVYDRDCSASGIPIN</sequence>
<evidence type="ECO:0000313" key="6">
    <source>
        <dbReference type="Proteomes" id="UP000092177"/>
    </source>
</evidence>
<dbReference type="ESTHER" id="colhi-h1vra4">
    <property type="family name" value="Fungal_carboxylesterase_lipase"/>
</dbReference>
<dbReference type="PANTHER" id="PTHR43918">
    <property type="entry name" value="ACETYLCHOLINESTERASE"/>
    <property type="match status" value="1"/>
</dbReference>
<comment type="caution">
    <text evidence="5">The sequence shown here is derived from an EMBL/GenBank/DDBJ whole genome shotgun (WGS) entry which is preliminary data.</text>
</comment>
<dbReference type="GeneID" id="28864360"/>
<dbReference type="InterPro" id="IPR029058">
    <property type="entry name" value="AB_hydrolase_fold"/>
</dbReference>
<gene>
    <name evidence="5" type="ORF">CH63R_05278</name>
</gene>
<protein>
    <recommendedName>
        <fullName evidence="3">Carboxylic ester hydrolase</fullName>
        <ecNumber evidence="3">3.1.1.-</ecNumber>
    </recommendedName>
</protein>
<evidence type="ECO:0000256" key="3">
    <source>
        <dbReference type="RuleBase" id="RU361235"/>
    </source>
</evidence>
<dbReference type="SUPFAM" id="SSF53474">
    <property type="entry name" value="alpha/beta-Hydrolases"/>
    <property type="match status" value="1"/>
</dbReference>
<dbReference type="KEGG" id="chig:CH63R_05278"/>
<proteinExistence type="inferred from homology"/>
<evidence type="ECO:0000256" key="2">
    <source>
        <dbReference type="ARBA" id="ARBA00022801"/>
    </source>
</evidence>
<dbReference type="OrthoDB" id="408631at2759"/>
<evidence type="ECO:0000259" key="4">
    <source>
        <dbReference type="Pfam" id="PF00135"/>
    </source>
</evidence>
<dbReference type="EC" id="3.1.1.-" evidence="3"/>
<dbReference type="EMBL" id="LTAN01000003">
    <property type="protein sequence ID" value="OBR12982.1"/>
    <property type="molecule type" value="Genomic_DNA"/>
</dbReference>